<organism evidence="1 2">
    <name type="scientific">Phytophthora fragariaefolia</name>
    <dbReference type="NCBI Taxonomy" id="1490495"/>
    <lineage>
        <taxon>Eukaryota</taxon>
        <taxon>Sar</taxon>
        <taxon>Stramenopiles</taxon>
        <taxon>Oomycota</taxon>
        <taxon>Peronosporomycetes</taxon>
        <taxon>Peronosporales</taxon>
        <taxon>Peronosporaceae</taxon>
        <taxon>Phytophthora</taxon>
    </lineage>
</organism>
<accession>A0A9W7CZ60</accession>
<proteinExistence type="predicted"/>
<gene>
    <name evidence="1" type="ORF">Pfra01_001709100</name>
</gene>
<sequence>MRHFTDMELGKFMDRMAEGALNDTIVVIVGGHDQAPESDVTAGTCNLPVPARCRPRVCVVPLPRKGGLAIPSDWWSTTPPSTTTRWRTSQVRVRSDWCGSISQAWGHLW</sequence>
<protein>
    <submittedName>
        <fullName evidence="1">Unnamed protein product</fullName>
    </submittedName>
</protein>
<name>A0A9W7CZ60_9STRA</name>
<reference evidence="1" key="1">
    <citation type="submission" date="2023-04" db="EMBL/GenBank/DDBJ databases">
        <title>Phytophthora fragariaefolia NBRC 109709.</title>
        <authorList>
            <person name="Ichikawa N."/>
            <person name="Sato H."/>
            <person name="Tonouchi N."/>
        </authorList>
    </citation>
    <scope>NUCLEOTIDE SEQUENCE</scope>
    <source>
        <strain evidence="1">NBRC 109709</strain>
    </source>
</reference>
<dbReference type="Proteomes" id="UP001165121">
    <property type="component" value="Unassembled WGS sequence"/>
</dbReference>
<comment type="caution">
    <text evidence="1">The sequence shown here is derived from an EMBL/GenBank/DDBJ whole genome shotgun (WGS) entry which is preliminary data.</text>
</comment>
<dbReference type="OrthoDB" id="96314at2759"/>
<evidence type="ECO:0000313" key="1">
    <source>
        <dbReference type="EMBL" id="GMF46450.1"/>
    </source>
</evidence>
<evidence type="ECO:0000313" key="2">
    <source>
        <dbReference type="Proteomes" id="UP001165121"/>
    </source>
</evidence>
<keyword evidence="2" id="KW-1185">Reference proteome</keyword>
<dbReference type="AlphaFoldDB" id="A0A9W7CZ60"/>
<dbReference type="EMBL" id="BSXT01001971">
    <property type="protein sequence ID" value="GMF46450.1"/>
    <property type="molecule type" value="Genomic_DNA"/>
</dbReference>